<evidence type="ECO:0000313" key="3">
    <source>
        <dbReference type="Proteomes" id="UP001189429"/>
    </source>
</evidence>
<proteinExistence type="predicted"/>
<organism evidence="2 3">
    <name type="scientific">Prorocentrum cordatum</name>
    <dbReference type="NCBI Taxonomy" id="2364126"/>
    <lineage>
        <taxon>Eukaryota</taxon>
        <taxon>Sar</taxon>
        <taxon>Alveolata</taxon>
        <taxon>Dinophyceae</taxon>
        <taxon>Prorocentrales</taxon>
        <taxon>Prorocentraceae</taxon>
        <taxon>Prorocentrum</taxon>
    </lineage>
</organism>
<sequence length="131" mass="13627">MVRPVVYAPTKAFKLSDAETAKYKEINATVAGKKDSDPKAALAKIEAALALVNAAEAAADDTVSTSDAAFVGIVLGGANSGEAVSGGDLAVDTEDVTVEEPRVIAEEDEEGEDERSLWGDGEDDPNEEKDE</sequence>
<evidence type="ECO:0000313" key="2">
    <source>
        <dbReference type="EMBL" id="CAK0867320.1"/>
    </source>
</evidence>
<dbReference type="Proteomes" id="UP001189429">
    <property type="component" value="Unassembled WGS sequence"/>
</dbReference>
<accession>A0ABN9V605</accession>
<comment type="caution">
    <text evidence="2">The sequence shown here is derived from an EMBL/GenBank/DDBJ whole genome shotgun (WGS) entry which is preliminary data.</text>
</comment>
<keyword evidence="3" id="KW-1185">Reference proteome</keyword>
<feature type="compositionally biased region" description="Acidic residues" evidence="1">
    <location>
        <begin position="120"/>
        <end position="131"/>
    </location>
</feature>
<dbReference type="EMBL" id="CAUYUJ010016631">
    <property type="protein sequence ID" value="CAK0867320.1"/>
    <property type="molecule type" value="Genomic_DNA"/>
</dbReference>
<evidence type="ECO:0000256" key="1">
    <source>
        <dbReference type="SAM" id="MobiDB-lite"/>
    </source>
</evidence>
<reference evidence="2" key="1">
    <citation type="submission" date="2023-10" db="EMBL/GenBank/DDBJ databases">
        <authorList>
            <person name="Chen Y."/>
            <person name="Shah S."/>
            <person name="Dougan E. K."/>
            <person name="Thang M."/>
            <person name="Chan C."/>
        </authorList>
    </citation>
    <scope>NUCLEOTIDE SEQUENCE [LARGE SCALE GENOMIC DNA]</scope>
</reference>
<name>A0ABN9V605_9DINO</name>
<protein>
    <submittedName>
        <fullName evidence="2">Uncharacterized protein</fullName>
    </submittedName>
</protein>
<gene>
    <name evidence="2" type="ORF">PCOR1329_LOCUS54295</name>
</gene>
<feature type="region of interest" description="Disordered" evidence="1">
    <location>
        <begin position="79"/>
        <end position="131"/>
    </location>
</feature>